<dbReference type="Proteomes" id="UP001164803">
    <property type="component" value="Chromosome"/>
</dbReference>
<organism evidence="3 4">
    <name type="scientific">Alicyclobacillus dauci</name>
    <dbReference type="NCBI Taxonomy" id="1475485"/>
    <lineage>
        <taxon>Bacteria</taxon>
        <taxon>Bacillati</taxon>
        <taxon>Bacillota</taxon>
        <taxon>Bacilli</taxon>
        <taxon>Bacillales</taxon>
        <taxon>Alicyclobacillaceae</taxon>
        <taxon>Alicyclobacillus</taxon>
    </lineage>
</organism>
<keyword evidence="2" id="KW-0732">Signal</keyword>
<accession>A0ABY6YZQ2</accession>
<gene>
    <name evidence="3" type="ORF">NZD86_17960</name>
</gene>
<feature type="compositionally biased region" description="Low complexity" evidence="1">
    <location>
        <begin position="428"/>
        <end position="453"/>
    </location>
</feature>
<name>A0ABY6YZQ2_9BACL</name>
<evidence type="ECO:0000256" key="1">
    <source>
        <dbReference type="SAM" id="MobiDB-lite"/>
    </source>
</evidence>
<evidence type="ECO:0000313" key="3">
    <source>
        <dbReference type="EMBL" id="WAH36113.1"/>
    </source>
</evidence>
<protein>
    <recommendedName>
        <fullName evidence="5">Copper amine oxidase N-terminal domain-containing protein</fullName>
    </recommendedName>
</protein>
<feature type="chain" id="PRO_5045504745" description="Copper amine oxidase N-terminal domain-containing protein" evidence="2">
    <location>
        <begin position="26"/>
        <end position="453"/>
    </location>
</feature>
<feature type="signal peptide" evidence="2">
    <location>
        <begin position="1"/>
        <end position="25"/>
    </location>
</feature>
<evidence type="ECO:0000313" key="4">
    <source>
        <dbReference type="Proteomes" id="UP001164803"/>
    </source>
</evidence>
<evidence type="ECO:0008006" key="5">
    <source>
        <dbReference type="Google" id="ProtNLM"/>
    </source>
</evidence>
<sequence length="453" mass="46808">MKKQWMGAIATCLVVLGVASPAAFASTSQQNTGSIVLNNDNLSSPHTINQGGTTYVPLWYVMQALKSVGIHSTWNGSAWTITTSGNNVGSGALTGGAGNTPVSLNGKHLVNVSTIPAVDPSSHHITTYISVHDIANVLKQLNVASTWNSGQLSLQTPDVAALADAFTNSQAAPESQMTANMAEHIQLTLTSKGKVDLQGTPSSMDIQMNMSMKTGTVNGQKAIYLRITPDIPSDQGSGQGNDAGTPQPIQEYIEGTKVWVNQGTGWTEETSSEQLIQTLESQLPTQDINFTGLRNIHSTSSSSGNATQYTATLDGSSMAQLLGPVMQNVGASAADGTGMSPSDMSKLINSVLGHMHGTMSITVNPVGGKTLITGENMTIDMNIPMNSLPIPASAKSSASEISAISLHETLAAGYTYNSDPITPPSDLNAAPAAGTSNSAASNSTASTSNGSGQ</sequence>
<reference evidence="3" key="1">
    <citation type="submission" date="2022-08" db="EMBL/GenBank/DDBJ databases">
        <title>Alicyclobacillus dauci DSM2870, complete genome.</title>
        <authorList>
            <person name="Wang Q."/>
            <person name="Cai R."/>
            <person name="Wang Z."/>
        </authorList>
    </citation>
    <scope>NUCLEOTIDE SEQUENCE</scope>
    <source>
        <strain evidence="3">DSM 28700</strain>
    </source>
</reference>
<keyword evidence="4" id="KW-1185">Reference proteome</keyword>
<evidence type="ECO:0000256" key="2">
    <source>
        <dbReference type="SAM" id="SignalP"/>
    </source>
</evidence>
<dbReference type="RefSeq" id="WP_268043421.1">
    <property type="nucleotide sequence ID" value="NZ_CP104064.1"/>
</dbReference>
<proteinExistence type="predicted"/>
<feature type="region of interest" description="Disordered" evidence="1">
    <location>
        <begin position="416"/>
        <end position="453"/>
    </location>
</feature>
<dbReference type="EMBL" id="CP104064">
    <property type="protein sequence ID" value="WAH36113.1"/>
    <property type="molecule type" value="Genomic_DNA"/>
</dbReference>